<evidence type="ECO:0000313" key="1">
    <source>
        <dbReference type="EMBL" id="KAJ8109021.1"/>
    </source>
</evidence>
<keyword evidence="2" id="KW-1185">Reference proteome</keyword>
<protein>
    <submittedName>
        <fullName evidence="1">Uncharacterized protein</fullName>
    </submittedName>
</protein>
<evidence type="ECO:0000313" key="2">
    <source>
        <dbReference type="Proteomes" id="UP001153334"/>
    </source>
</evidence>
<dbReference type="Proteomes" id="UP001153334">
    <property type="component" value="Unassembled WGS sequence"/>
</dbReference>
<sequence length="393" mass="45031">MRAEALRGGVPCIVNLPPADQAYSNSDVLGSRHYHGSIEFDDGQTWLAKFRLPNHNEPPLQERNFDRRSEFATYRFLENTAVPAPEAYDYADDGDPENLVGAGYILLEKLAGKPLVWREANEVQKDKFTRQLADIHVELERHPLDKLGRLQLSPKGLPEVGPAFFDYDLDGNLIPFGPFYEVWDYYGPSVHQKIKLMKSKTGEVATSTAEDQERVYWSLLEPLPPNACSPFFLRHVDSRDANFLVDDDYNITGIINWELAISVSKASAFQSPLLFYDLNELYHKGISWSSQDEMRLSRILREKGAAELATLAEDKQHFLVDQLIEADLWEREKFLSLLSGWWMEITAMKTFDWHEWNRRNPDGILDKLGVPGRVLALTDSVRNIGGRQDPRHR</sequence>
<gene>
    <name evidence="1" type="ORF">ONZ43_g6252</name>
</gene>
<accession>A0ACC2I2N9</accession>
<name>A0ACC2I2N9_9PEZI</name>
<reference evidence="1" key="1">
    <citation type="submission" date="2022-11" db="EMBL/GenBank/DDBJ databases">
        <title>Genome Sequence of Nemania bipapillata.</title>
        <authorList>
            <person name="Buettner E."/>
        </authorList>
    </citation>
    <scope>NUCLEOTIDE SEQUENCE</scope>
    <source>
        <strain evidence="1">CP14</strain>
    </source>
</reference>
<organism evidence="1 2">
    <name type="scientific">Nemania bipapillata</name>
    <dbReference type="NCBI Taxonomy" id="110536"/>
    <lineage>
        <taxon>Eukaryota</taxon>
        <taxon>Fungi</taxon>
        <taxon>Dikarya</taxon>
        <taxon>Ascomycota</taxon>
        <taxon>Pezizomycotina</taxon>
        <taxon>Sordariomycetes</taxon>
        <taxon>Xylariomycetidae</taxon>
        <taxon>Xylariales</taxon>
        <taxon>Xylariaceae</taxon>
        <taxon>Nemania</taxon>
    </lineage>
</organism>
<proteinExistence type="predicted"/>
<dbReference type="EMBL" id="JAPESX010002166">
    <property type="protein sequence ID" value="KAJ8109021.1"/>
    <property type="molecule type" value="Genomic_DNA"/>
</dbReference>
<comment type="caution">
    <text evidence="1">The sequence shown here is derived from an EMBL/GenBank/DDBJ whole genome shotgun (WGS) entry which is preliminary data.</text>
</comment>